<dbReference type="EMBL" id="KZ293415">
    <property type="protein sequence ID" value="PBK77837.1"/>
    <property type="molecule type" value="Genomic_DNA"/>
</dbReference>
<dbReference type="SUPFAM" id="SSF53098">
    <property type="entry name" value="Ribonuclease H-like"/>
    <property type="match status" value="1"/>
</dbReference>
<gene>
    <name evidence="1" type="ORF">ARMSODRAFT_873266</name>
</gene>
<dbReference type="AlphaFoldDB" id="A0A2H3CM31"/>
<proteinExistence type="predicted"/>
<evidence type="ECO:0000313" key="2">
    <source>
        <dbReference type="Proteomes" id="UP000218334"/>
    </source>
</evidence>
<name>A0A2H3CM31_9AGAR</name>
<protein>
    <submittedName>
        <fullName evidence="1">Uncharacterized protein</fullName>
    </submittedName>
</protein>
<dbReference type="Proteomes" id="UP000218334">
    <property type="component" value="Unassembled WGS sequence"/>
</dbReference>
<accession>A0A2H3CM31</accession>
<organism evidence="1 2">
    <name type="scientific">Armillaria solidipes</name>
    <dbReference type="NCBI Taxonomy" id="1076256"/>
    <lineage>
        <taxon>Eukaryota</taxon>
        <taxon>Fungi</taxon>
        <taxon>Dikarya</taxon>
        <taxon>Basidiomycota</taxon>
        <taxon>Agaricomycotina</taxon>
        <taxon>Agaricomycetes</taxon>
        <taxon>Agaricomycetidae</taxon>
        <taxon>Agaricales</taxon>
        <taxon>Marasmiineae</taxon>
        <taxon>Physalacriaceae</taxon>
        <taxon>Armillaria</taxon>
    </lineage>
</organism>
<sequence>MDQIGQEHFAVLVSDNTNACICRCDLTVEEVLTLLGLPDCVHHISSFVKDVVKLPYFKEVMRIVCGTITHFHKVHISIHEFQLARKEVQIGHSLESIGKTRFDTAIISACSVQRCIPAIQKVIEYDIADFSEFCDYFEPLILPSGMSSAQAFEFQTILSRLVNVGLLAVRALTCLKANEANANDFFLFWHAIATCVIETITSPTA</sequence>
<keyword evidence="2" id="KW-1185">Reference proteome</keyword>
<reference evidence="2" key="1">
    <citation type="journal article" date="2017" name="Nat. Ecol. Evol.">
        <title>Genome expansion and lineage-specific genetic innovations in the forest pathogenic fungi Armillaria.</title>
        <authorList>
            <person name="Sipos G."/>
            <person name="Prasanna A.N."/>
            <person name="Walter M.C."/>
            <person name="O'Connor E."/>
            <person name="Balint B."/>
            <person name="Krizsan K."/>
            <person name="Kiss B."/>
            <person name="Hess J."/>
            <person name="Varga T."/>
            <person name="Slot J."/>
            <person name="Riley R."/>
            <person name="Boka B."/>
            <person name="Rigling D."/>
            <person name="Barry K."/>
            <person name="Lee J."/>
            <person name="Mihaltcheva S."/>
            <person name="LaButti K."/>
            <person name="Lipzen A."/>
            <person name="Waldron R."/>
            <person name="Moloney N.M."/>
            <person name="Sperisen C."/>
            <person name="Kredics L."/>
            <person name="Vagvoelgyi C."/>
            <person name="Patrignani A."/>
            <person name="Fitzpatrick D."/>
            <person name="Nagy I."/>
            <person name="Doyle S."/>
            <person name="Anderson J.B."/>
            <person name="Grigoriev I.V."/>
            <person name="Gueldener U."/>
            <person name="Muensterkoetter M."/>
            <person name="Nagy L.G."/>
        </authorList>
    </citation>
    <scope>NUCLEOTIDE SEQUENCE [LARGE SCALE GENOMIC DNA]</scope>
    <source>
        <strain evidence="2">28-4</strain>
    </source>
</reference>
<evidence type="ECO:0000313" key="1">
    <source>
        <dbReference type="EMBL" id="PBK77837.1"/>
    </source>
</evidence>
<dbReference type="InterPro" id="IPR012337">
    <property type="entry name" value="RNaseH-like_sf"/>
</dbReference>